<proteinExistence type="predicted"/>
<protein>
    <recommendedName>
        <fullName evidence="1">Putative DNA-binding domain-containing protein</fullName>
    </recommendedName>
</protein>
<dbReference type="Gene3D" id="1.10.150.690">
    <property type="entry name" value="DUF2063"/>
    <property type="match status" value="1"/>
</dbReference>
<dbReference type="InterPro" id="IPR044922">
    <property type="entry name" value="DUF2063_N_sf"/>
</dbReference>
<accession>A0A328P5U0</accession>
<reference evidence="2 3" key="1">
    <citation type="journal article" date="2018" name="Genet. Mol. Biol.">
        <title>The genome sequence of Dyella jiangningensis FCAV SCS01 from a lignocellulose-decomposing microbial consortium metagenome reveals potential for biotechnological applications.</title>
        <authorList>
            <person name="Desiderato J.G."/>
            <person name="Alvarenga D.O."/>
            <person name="Constancio M.T.L."/>
            <person name="Alves L.M.C."/>
            <person name="Varani A.M."/>
        </authorList>
    </citation>
    <scope>NUCLEOTIDE SEQUENCE [LARGE SCALE GENOMIC DNA]</scope>
    <source>
        <strain evidence="2 3">FCAV SCS01</strain>
    </source>
</reference>
<name>A0A328P5U0_9GAMM</name>
<dbReference type="Pfam" id="PF09836">
    <property type="entry name" value="DUF2063"/>
    <property type="match status" value="1"/>
</dbReference>
<feature type="domain" description="Putative DNA-binding" evidence="1">
    <location>
        <begin position="5"/>
        <end position="91"/>
    </location>
</feature>
<dbReference type="AlphaFoldDB" id="A0A328P5U0"/>
<dbReference type="RefSeq" id="WP_111981828.1">
    <property type="nucleotide sequence ID" value="NZ_NFZS01000001.1"/>
</dbReference>
<dbReference type="OrthoDB" id="343356at2"/>
<comment type="caution">
    <text evidence="2">The sequence shown here is derived from an EMBL/GenBank/DDBJ whole genome shotgun (WGS) entry which is preliminary data.</text>
</comment>
<evidence type="ECO:0000313" key="3">
    <source>
        <dbReference type="Proteomes" id="UP000248926"/>
    </source>
</evidence>
<dbReference type="Proteomes" id="UP000248926">
    <property type="component" value="Unassembled WGS sequence"/>
</dbReference>
<organism evidence="2 3">
    <name type="scientific">Dyella jiangningensis</name>
    <dbReference type="NCBI Taxonomy" id="1379159"/>
    <lineage>
        <taxon>Bacteria</taxon>
        <taxon>Pseudomonadati</taxon>
        <taxon>Pseudomonadota</taxon>
        <taxon>Gammaproteobacteria</taxon>
        <taxon>Lysobacterales</taxon>
        <taxon>Rhodanobacteraceae</taxon>
        <taxon>Dyella</taxon>
    </lineage>
</organism>
<gene>
    <name evidence="2" type="ORF">CA260_07160</name>
</gene>
<evidence type="ECO:0000259" key="1">
    <source>
        <dbReference type="Pfam" id="PF09836"/>
    </source>
</evidence>
<keyword evidence="3" id="KW-1185">Reference proteome</keyword>
<dbReference type="InterPro" id="IPR018640">
    <property type="entry name" value="DUF2063"/>
</dbReference>
<evidence type="ECO:0000313" key="2">
    <source>
        <dbReference type="EMBL" id="RAO77637.1"/>
    </source>
</evidence>
<sequence>MKLAELQRDFRQWLVTSSAAVEQHLDAGAAHGLTVYQNNYRVQLVGCLEASYPLLLARMGADAFRQLAVAHIDDHPPHAWTLDAYGADFGDTLRERFPDHPDLHELAWIEWALSEAFVATDTALMPPSTLAQVDWDNARLALNASLRERPATTNAYAVWSAWQDGVEAPDGAMLDVPAGLIAWRRGFSCQLKPIDAIEFAAISSLCDDDRFASLCESLVDHLGEEAGIAKAGTLLAEWIAAGIVVEIHGDEGGETLDIDHATSPAAM</sequence>
<dbReference type="EMBL" id="NFZS01000001">
    <property type="protein sequence ID" value="RAO77637.1"/>
    <property type="molecule type" value="Genomic_DNA"/>
</dbReference>